<feature type="domain" description="NACHT" evidence="2">
    <location>
        <begin position="167"/>
        <end position="325"/>
    </location>
</feature>
<accession>A0ABX8R5E9</accession>
<dbReference type="Proteomes" id="UP001049518">
    <property type="component" value="Chromosome"/>
</dbReference>
<feature type="transmembrane region" description="Helical" evidence="1">
    <location>
        <begin position="520"/>
        <end position="547"/>
    </location>
</feature>
<evidence type="ECO:0000256" key="1">
    <source>
        <dbReference type="SAM" id="Phobius"/>
    </source>
</evidence>
<dbReference type="Gene3D" id="3.40.50.300">
    <property type="entry name" value="P-loop containing nucleotide triphosphate hydrolases"/>
    <property type="match status" value="1"/>
</dbReference>
<feature type="transmembrane region" description="Helical" evidence="1">
    <location>
        <begin position="7"/>
        <end position="26"/>
    </location>
</feature>
<dbReference type="Pfam" id="PF05729">
    <property type="entry name" value="NACHT"/>
    <property type="match status" value="1"/>
</dbReference>
<feature type="transmembrane region" description="Helical" evidence="1">
    <location>
        <begin position="664"/>
        <end position="686"/>
    </location>
</feature>
<organism evidence="3 4">
    <name type="scientific">Actinomadura graeca</name>
    <dbReference type="NCBI Taxonomy" id="2750812"/>
    <lineage>
        <taxon>Bacteria</taxon>
        <taxon>Bacillati</taxon>
        <taxon>Actinomycetota</taxon>
        <taxon>Actinomycetes</taxon>
        <taxon>Streptosporangiales</taxon>
        <taxon>Thermomonosporaceae</taxon>
        <taxon>Actinomadura</taxon>
    </lineage>
</organism>
<protein>
    <submittedName>
        <fullName evidence="3">NACHT domain-containing protein</fullName>
    </submittedName>
</protein>
<keyword evidence="1" id="KW-0812">Transmembrane</keyword>
<feature type="transmembrane region" description="Helical" evidence="1">
    <location>
        <begin position="46"/>
        <end position="65"/>
    </location>
</feature>
<gene>
    <name evidence="3" type="ORF">AGRA3207_007291</name>
</gene>
<feature type="transmembrane region" description="Helical" evidence="1">
    <location>
        <begin position="584"/>
        <end position="608"/>
    </location>
</feature>
<feature type="transmembrane region" description="Helical" evidence="1">
    <location>
        <begin position="169"/>
        <end position="192"/>
    </location>
</feature>
<proteinExistence type="predicted"/>
<keyword evidence="4" id="KW-1185">Reference proteome</keyword>
<keyword evidence="1" id="KW-0472">Membrane</keyword>
<dbReference type="InterPro" id="IPR027417">
    <property type="entry name" value="P-loop_NTPase"/>
</dbReference>
<dbReference type="RefSeq" id="WP_231331916.1">
    <property type="nucleotide sequence ID" value="NZ_CP059572.1"/>
</dbReference>
<reference evidence="3" key="1">
    <citation type="submission" date="2020-07" db="EMBL/GenBank/DDBJ databases">
        <authorList>
            <person name="Tarantini F.S."/>
            <person name="Hong K.W."/>
            <person name="Chan K.G."/>
        </authorList>
    </citation>
    <scope>NUCLEOTIDE SEQUENCE</scope>
    <source>
        <strain evidence="3">32-07</strain>
    </source>
</reference>
<name>A0ABX8R5E9_9ACTN</name>
<evidence type="ECO:0000313" key="4">
    <source>
        <dbReference type="Proteomes" id="UP001049518"/>
    </source>
</evidence>
<dbReference type="InterPro" id="IPR007111">
    <property type="entry name" value="NACHT_NTPase"/>
</dbReference>
<evidence type="ECO:0000259" key="2">
    <source>
        <dbReference type="Pfam" id="PF05729"/>
    </source>
</evidence>
<sequence length="767" mass="81651">MRSGRAWWPWLAFLAAVAGTLILSIWTLVPLTGKDGLQIAANRAQLTGGLLITAAASLISVWWWARRHSHNLAAQAVPAPDALTRAKELLAGLVAEQWKDEARLRSLDDPDPIPVRWRTPTPGEHTPAIMDHPGHIDADASGGGMWWTASSADIAALTTRFRRTRRRRLVILGGPGMGKTTLAVQLLLHLLATRPQHPGEPVPVLLPIAGWDTGRFPRLHDWLTDQLLSGYPVLRAPGLGEPVVRALTTRGHLLPVLDGLDELPAPAHKAVIGALNRSLGGDDQLILTSRTGEYTDAVAQAGDVITSAAVLEPHPLDPAAAADYLATCLPPEPGPHWRYTLTTLRHTPPPGQRSPGHPAAALADVAATPLGLWLLRTVYLTPGTDPAPLTDPACFPTAADLRARLFERLIPALITTRPPSSNPAGPFRPRRGHDPVQVRRWLGYLAHHLTHQPAPTGHGSGTRDLAWWRLAATTQAITPATRLTLVLLAAAGGLVTGLLGGLLGGLVFGLTDTEALTGGLVVGLAIGLVVGLVVGAMIGIAGGPVVWLTARDWAQEPPGYADLRLRQRATELIPHIGRNLTVGLALGLLGGLALGLGFVLLFGITFALRIGLPFGLTIGLTFGPTFGVTEWAETPAQALNAQTPMDNWRADRTLNLFRMSNSSLTGGLAGLLAVGLVFTLAVGLAVGLTAGLVVGLISGLALGDHRAWLAYLIAARRLARAHHLPRRLMPFLDDCHRLGLLRAVGPIYQFRHAELHDHLAATYRPPA</sequence>
<evidence type="ECO:0000313" key="3">
    <source>
        <dbReference type="EMBL" id="QXJ25751.1"/>
    </source>
</evidence>
<feature type="transmembrane region" description="Helical" evidence="1">
    <location>
        <begin position="485"/>
        <end position="508"/>
    </location>
</feature>
<dbReference type="EMBL" id="CP059572">
    <property type="protein sequence ID" value="QXJ25751.1"/>
    <property type="molecule type" value="Genomic_DNA"/>
</dbReference>
<keyword evidence="1" id="KW-1133">Transmembrane helix</keyword>
<dbReference type="SUPFAM" id="SSF52540">
    <property type="entry name" value="P-loop containing nucleoside triphosphate hydrolases"/>
    <property type="match status" value="1"/>
</dbReference>